<dbReference type="OrthoDB" id="5422293at2759"/>
<dbReference type="OMA" id="LHEAVNW"/>
<proteinExistence type="predicted"/>
<evidence type="ECO:0000313" key="2">
    <source>
        <dbReference type="Proteomes" id="UP000258309"/>
    </source>
</evidence>
<dbReference type="Proteomes" id="UP000258309">
    <property type="component" value="Unassembled WGS sequence"/>
</dbReference>
<protein>
    <submittedName>
        <fullName evidence="1">Uncharacterized protein</fullName>
    </submittedName>
</protein>
<evidence type="ECO:0000313" key="1">
    <source>
        <dbReference type="EMBL" id="RFU33499.1"/>
    </source>
</evidence>
<sequence>MPPRRRKPKFKITWWMRIRNYLRHLQTPLRIRDSIDRLRYSHQYPYLRLFYLLLPFPSWHFPLLQPPAPREITKNVGLFYRRHPNLDDLRCIPLWRARDTPLRAVYHLYEILLTGEYTLLRGETEYFWYQSGKRWALHLIPDPQDTNPIRYAVLASIVEELVLAFNWRLKLGLRRDHHHESPPFTPEMLPSWSQSVPPVTADMLNDLPSSMLDGHGNLVLDEVEGGSERFAKRNIITDAGWFYTV</sequence>
<dbReference type="AlphaFoldDB" id="A0A3E2HJC9"/>
<gene>
    <name evidence="1" type="ORF">B7463_g2776</name>
</gene>
<keyword evidence="2" id="KW-1185">Reference proteome</keyword>
<dbReference type="EMBL" id="NCSJ02000034">
    <property type="protein sequence ID" value="RFU33499.1"/>
    <property type="molecule type" value="Genomic_DNA"/>
</dbReference>
<accession>A0A3E2HJC9</accession>
<feature type="non-terminal residue" evidence="1">
    <location>
        <position position="1"/>
    </location>
</feature>
<reference evidence="1 2" key="1">
    <citation type="submission" date="2018-05" db="EMBL/GenBank/DDBJ databases">
        <title>Draft genome sequence of Scytalidium lignicola DSM 105466, a ubiquitous saprotrophic fungus.</title>
        <authorList>
            <person name="Buettner E."/>
            <person name="Gebauer A.M."/>
            <person name="Hofrichter M."/>
            <person name="Liers C."/>
            <person name="Kellner H."/>
        </authorList>
    </citation>
    <scope>NUCLEOTIDE SEQUENCE [LARGE SCALE GENOMIC DNA]</scope>
    <source>
        <strain evidence="1 2">DSM 105466</strain>
    </source>
</reference>
<organism evidence="1 2">
    <name type="scientific">Scytalidium lignicola</name>
    <name type="common">Hyphomycete</name>
    <dbReference type="NCBI Taxonomy" id="5539"/>
    <lineage>
        <taxon>Eukaryota</taxon>
        <taxon>Fungi</taxon>
        <taxon>Dikarya</taxon>
        <taxon>Ascomycota</taxon>
        <taxon>Pezizomycotina</taxon>
        <taxon>Leotiomycetes</taxon>
        <taxon>Leotiomycetes incertae sedis</taxon>
        <taxon>Scytalidium</taxon>
    </lineage>
</organism>
<comment type="caution">
    <text evidence="1">The sequence shown here is derived from an EMBL/GenBank/DDBJ whole genome shotgun (WGS) entry which is preliminary data.</text>
</comment>
<feature type="non-terminal residue" evidence="1">
    <location>
        <position position="245"/>
    </location>
</feature>
<name>A0A3E2HJC9_SCYLI</name>